<dbReference type="EMBL" id="FOYS01000001">
    <property type="protein sequence ID" value="SFR36694.1"/>
    <property type="molecule type" value="Genomic_DNA"/>
</dbReference>
<dbReference type="AlphaFoldDB" id="A0A1I6G3B4"/>
<evidence type="ECO:0000313" key="3">
    <source>
        <dbReference type="Proteomes" id="UP000243250"/>
    </source>
</evidence>
<evidence type="ECO:0000313" key="2">
    <source>
        <dbReference type="EMBL" id="SFR36694.1"/>
    </source>
</evidence>
<organism evidence="2 3">
    <name type="scientific">Halogeometricum limi</name>
    <dbReference type="NCBI Taxonomy" id="555875"/>
    <lineage>
        <taxon>Archaea</taxon>
        <taxon>Methanobacteriati</taxon>
        <taxon>Methanobacteriota</taxon>
        <taxon>Stenosarchaea group</taxon>
        <taxon>Halobacteria</taxon>
        <taxon>Halobacteriales</taxon>
        <taxon>Haloferacaceae</taxon>
        <taxon>Halogeometricum</taxon>
    </lineage>
</organism>
<dbReference type="RefSeq" id="WP_089876949.1">
    <property type="nucleotide sequence ID" value="NZ_FOYS01000001.1"/>
</dbReference>
<dbReference type="Pfam" id="PF26222">
    <property type="entry name" value="DUF8048"/>
    <property type="match status" value="1"/>
</dbReference>
<evidence type="ECO:0000259" key="1">
    <source>
        <dbReference type="Pfam" id="PF26222"/>
    </source>
</evidence>
<dbReference type="Proteomes" id="UP000243250">
    <property type="component" value="Unassembled WGS sequence"/>
</dbReference>
<keyword evidence="3" id="KW-1185">Reference proteome</keyword>
<reference evidence="3" key="1">
    <citation type="submission" date="2016-10" db="EMBL/GenBank/DDBJ databases">
        <authorList>
            <person name="Varghese N."/>
            <person name="Submissions S."/>
        </authorList>
    </citation>
    <scope>NUCLEOTIDE SEQUENCE [LARGE SCALE GENOMIC DNA]</scope>
    <source>
        <strain evidence="3">CGMCC 1.8711</strain>
    </source>
</reference>
<proteinExistence type="predicted"/>
<dbReference type="InterPro" id="IPR058361">
    <property type="entry name" value="DUF8048"/>
</dbReference>
<accession>A0A1I6G3B4</accession>
<dbReference type="OrthoDB" id="204170at2157"/>
<protein>
    <recommendedName>
        <fullName evidence="1">DUF8048 domain-containing protein</fullName>
    </recommendedName>
</protein>
<feature type="domain" description="DUF8048" evidence="1">
    <location>
        <begin position="8"/>
        <end position="110"/>
    </location>
</feature>
<name>A0A1I6G3B4_9EURY</name>
<gene>
    <name evidence="2" type="ORF">SAMN04488124_0806</name>
</gene>
<sequence>MTDETAIPIESSVVERVAEESGVDSEGLMAALVELDATLIGQHSTLERSGDYVSVDDTRAYRISRERLQTVLNDFTFDERIEAAVVRAHTEQADQFFASATHATEGFDEGEVGIVVGVNTAEEF</sequence>